<dbReference type="EMBL" id="QPJW01000002">
    <property type="protein sequence ID" value="RCX21509.1"/>
    <property type="molecule type" value="Genomic_DNA"/>
</dbReference>
<evidence type="ECO:0000313" key="1">
    <source>
        <dbReference type="EMBL" id="RCX21509.1"/>
    </source>
</evidence>
<dbReference type="InterPro" id="IPR036895">
    <property type="entry name" value="Uracil-DNA_glycosylase-like_sf"/>
</dbReference>
<keyword evidence="2" id="KW-1185">Reference proteome</keyword>
<gene>
    <name evidence="1" type="ORF">DFP94_102262</name>
</gene>
<protein>
    <submittedName>
        <fullName evidence="1">Uracil DNA glycosylase superfamily protein</fullName>
    </submittedName>
</protein>
<comment type="caution">
    <text evidence="1">The sequence shown here is derived from an EMBL/GenBank/DDBJ whole genome shotgun (WGS) entry which is preliminary data.</text>
</comment>
<accession>A0A369BIU4</accession>
<dbReference type="Proteomes" id="UP000253090">
    <property type="component" value="Unassembled WGS sequence"/>
</dbReference>
<proteinExistence type="predicted"/>
<sequence length="201" mass="22930">MKDYFTCETSCKDVNLEVHTSMASIQNTNVKVLMISEALPKDINDYFYTTEEASFFKSTCQALEDAGYHVNSINELSNLGIYLTTALKCSKKNYLVSATTIKNCSRILEQEIDPFKNVKSIMCMGDFAIKAVNYIYKKKYGSNVIPSGSTYKIRDREYILNGIRFYPSYTQTGDSFNIEKSKRMMIAEDIRSAFEYAGIRP</sequence>
<evidence type="ECO:0000313" key="2">
    <source>
        <dbReference type="Proteomes" id="UP000253090"/>
    </source>
</evidence>
<dbReference type="SUPFAM" id="SSF52141">
    <property type="entry name" value="Uracil-DNA glycosylase-like"/>
    <property type="match status" value="1"/>
</dbReference>
<dbReference type="Gene3D" id="3.40.470.10">
    <property type="entry name" value="Uracil-DNA glycosylase-like domain"/>
    <property type="match status" value="1"/>
</dbReference>
<name>A0A369BIU4_9BACL</name>
<reference evidence="1 2" key="1">
    <citation type="submission" date="2018-07" db="EMBL/GenBank/DDBJ databases">
        <title>Genomic Encyclopedia of Type Strains, Phase III (KMG-III): the genomes of soil and plant-associated and newly described type strains.</title>
        <authorList>
            <person name="Whitman W."/>
        </authorList>
    </citation>
    <scope>NUCLEOTIDE SEQUENCE [LARGE SCALE GENOMIC DNA]</scope>
    <source>
        <strain evidence="1 2">CECT 8333</strain>
    </source>
</reference>
<organism evidence="1 2">
    <name type="scientific">Fontibacillus phaseoli</name>
    <dbReference type="NCBI Taxonomy" id="1416533"/>
    <lineage>
        <taxon>Bacteria</taxon>
        <taxon>Bacillati</taxon>
        <taxon>Bacillota</taxon>
        <taxon>Bacilli</taxon>
        <taxon>Bacillales</taxon>
        <taxon>Paenibacillaceae</taxon>
        <taxon>Fontibacillus</taxon>
    </lineage>
</organism>
<dbReference type="AlphaFoldDB" id="A0A369BIU4"/>
<dbReference type="RefSeq" id="WP_245954625.1">
    <property type="nucleotide sequence ID" value="NZ_QPJW01000002.1"/>
</dbReference>